<dbReference type="PRINTS" id="PR01166">
    <property type="entry name" value="CYCOXIDASEII"/>
</dbReference>
<dbReference type="SUPFAM" id="SSF46626">
    <property type="entry name" value="Cytochrome c"/>
    <property type="match status" value="1"/>
</dbReference>
<reference evidence="25" key="2">
    <citation type="journal article" date="2019" name="MicrobiologyOpen">
        <title>High-quality draft genome sequence of Gaiella occulta isolated from a 150 meter deep mineral water borehole and comparison with the genome sequences of other deep-branching lineages of the phylum Actinobacteria.</title>
        <authorList>
            <person name="Severino R."/>
            <person name="Froufe H.J.C."/>
            <person name="Barroso C."/>
            <person name="Albuquerque L."/>
            <person name="Lobo-da-Cunha A."/>
            <person name="da Costa M.S."/>
            <person name="Egas C."/>
        </authorList>
    </citation>
    <scope>NUCLEOTIDE SEQUENCE [LARGE SCALE GENOMIC DNA]</scope>
    <source>
        <strain evidence="25">F2-233</strain>
    </source>
</reference>
<dbReference type="Pfam" id="PF13442">
    <property type="entry name" value="Cytochrome_CBB3"/>
    <property type="match status" value="1"/>
</dbReference>
<dbReference type="SUPFAM" id="SSF49503">
    <property type="entry name" value="Cupredoxins"/>
    <property type="match status" value="1"/>
</dbReference>
<feature type="transmembrane region" description="Helical" evidence="19">
    <location>
        <begin position="98"/>
        <end position="116"/>
    </location>
</feature>
<evidence type="ECO:0000256" key="18">
    <source>
        <dbReference type="RuleBase" id="RU004024"/>
    </source>
</evidence>
<reference evidence="24 25" key="1">
    <citation type="submission" date="2018-07" db="EMBL/GenBank/DDBJ databases">
        <title>High-quality-draft genome sequence of Gaiella occulta.</title>
        <authorList>
            <person name="Severino R."/>
            <person name="Froufe H.J.C."/>
            <person name="Rainey F.A."/>
            <person name="Barroso C."/>
            <person name="Albuquerque L."/>
            <person name="Lobo-Da-Cunha A."/>
            <person name="Da Costa M.S."/>
            <person name="Egas C."/>
        </authorList>
    </citation>
    <scope>NUCLEOTIDE SEQUENCE [LARGE SCALE GENOMIC DNA]</scope>
    <source>
        <strain evidence="24 25">F2-233</strain>
    </source>
</reference>
<organism evidence="24 25">
    <name type="scientific">Gaiella occulta</name>
    <dbReference type="NCBI Taxonomy" id="1002870"/>
    <lineage>
        <taxon>Bacteria</taxon>
        <taxon>Bacillati</taxon>
        <taxon>Actinomycetota</taxon>
        <taxon>Thermoleophilia</taxon>
        <taxon>Gaiellales</taxon>
        <taxon>Gaiellaceae</taxon>
        <taxon>Gaiella</taxon>
    </lineage>
</organism>
<evidence type="ECO:0000256" key="19">
    <source>
        <dbReference type="SAM" id="Phobius"/>
    </source>
</evidence>
<dbReference type="InterPro" id="IPR001505">
    <property type="entry name" value="Copper_CuA"/>
</dbReference>
<proteinExistence type="inferred from homology"/>
<dbReference type="GO" id="GO:0005886">
    <property type="term" value="C:plasma membrane"/>
    <property type="evidence" value="ECO:0007669"/>
    <property type="project" value="UniProtKB-SubCell"/>
</dbReference>
<comment type="cofactor">
    <cofactor evidence="18">
        <name>Cu cation</name>
        <dbReference type="ChEBI" id="CHEBI:23378"/>
    </cofactor>
    <text evidence="18">Binds a copper A center.</text>
</comment>
<keyword evidence="3 17" id="KW-0813">Transport</keyword>
<dbReference type="InterPro" id="IPR045187">
    <property type="entry name" value="CcO_II"/>
</dbReference>
<dbReference type="Gene3D" id="2.60.40.420">
    <property type="entry name" value="Cupredoxins - blue copper proteins"/>
    <property type="match status" value="1"/>
</dbReference>
<comment type="function">
    <text evidence="14 18">Subunits I and II form the functional core of the enzyme complex. Electrons originating in cytochrome c are transferred via heme a and Cu(A) to the binuclear center formed by heme a3 and Cu(B).</text>
</comment>
<dbReference type="GO" id="GO:0042773">
    <property type="term" value="P:ATP synthesis coupled electron transport"/>
    <property type="evidence" value="ECO:0007669"/>
    <property type="project" value="TreeGrafter"/>
</dbReference>
<evidence type="ECO:0000256" key="10">
    <source>
        <dbReference type="ARBA" id="ARBA00022989"/>
    </source>
</evidence>
<evidence type="ECO:0000259" key="22">
    <source>
        <dbReference type="PROSITE" id="PS50999"/>
    </source>
</evidence>
<protein>
    <recommendedName>
        <fullName evidence="18">Cytochrome c oxidase subunit 2</fullName>
        <ecNumber evidence="18">7.1.1.9</ecNumber>
    </recommendedName>
</protein>
<keyword evidence="10 19" id="KW-1133">Transmembrane helix</keyword>
<dbReference type="OrthoDB" id="9781261at2"/>
<evidence type="ECO:0000259" key="21">
    <source>
        <dbReference type="PROSITE" id="PS50857"/>
    </source>
</evidence>
<evidence type="ECO:0000256" key="8">
    <source>
        <dbReference type="ARBA" id="ARBA00022967"/>
    </source>
</evidence>
<dbReference type="InterPro" id="IPR008972">
    <property type="entry name" value="Cupredoxin"/>
</dbReference>
<evidence type="ECO:0000313" key="25">
    <source>
        <dbReference type="Proteomes" id="UP000254134"/>
    </source>
</evidence>
<dbReference type="InterPro" id="IPR009056">
    <property type="entry name" value="Cyt_c-like_dom"/>
</dbReference>
<evidence type="ECO:0000256" key="20">
    <source>
        <dbReference type="SAM" id="SignalP"/>
    </source>
</evidence>
<comment type="catalytic activity">
    <reaction evidence="15 18">
        <text>4 Fe(II)-[cytochrome c] + O2 + 8 H(+)(in) = 4 Fe(III)-[cytochrome c] + 2 H2O + 4 H(+)(out)</text>
        <dbReference type="Rhea" id="RHEA:11436"/>
        <dbReference type="Rhea" id="RHEA-COMP:10350"/>
        <dbReference type="Rhea" id="RHEA-COMP:14399"/>
        <dbReference type="ChEBI" id="CHEBI:15377"/>
        <dbReference type="ChEBI" id="CHEBI:15378"/>
        <dbReference type="ChEBI" id="CHEBI:15379"/>
        <dbReference type="ChEBI" id="CHEBI:29033"/>
        <dbReference type="ChEBI" id="CHEBI:29034"/>
        <dbReference type="EC" id="7.1.1.9"/>
    </reaction>
</comment>
<evidence type="ECO:0000256" key="17">
    <source>
        <dbReference type="RuleBase" id="RU000456"/>
    </source>
</evidence>
<dbReference type="GO" id="GO:0020037">
    <property type="term" value="F:heme binding"/>
    <property type="evidence" value="ECO:0007669"/>
    <property type="project" value="InterPro"/>
</dbReference>
<evidence type="ECO:0000256" key="7">
    <source>
        <dbReference type="ARBA" id="ARBA00022723"/>
    </source>
</evidence>
<dbReference type="GO" id="GO:0016491">
    <property type="term" value="F:oxidoreductase activity"/>
    <property type="evidence" value="ECO:0007669"/>
    <property type="project" value="InterPro"/>
</dbReference>
<dbReference type="Pfam" id="PF00116">
    <property type="entry name" value="COX2"/>
    <property type="match status" value="1"/>
</dbReference>
<dbReference type="EC" id="7.1.1.9" evidence="18"/>
<comment type="subcellular location">
    <subcellularLocation>
        <location evidence="17">Cell membrane</location>
        <topology evidence="17">Multi-pass membrane protein</topology>
    </subcellularLocation>
    <subcellularLocation>
        <location evidence="1">Membrane</location>
        <topology evidence="1">Multi-pass membrane protein</topology>
    </subcellularLocation>
</comment>
<dbReference type="AlphaFoldDB" id="A0A7M2Z1Z2"/>
<evidence type="ECO:0000256" key="6">
    <source>
        <dbReference type="ARBA" id="ARBA00022692"/>
    </source>
</evidence>
<feature type="domain" description="Cytochrome oxidase subunit II copper A binding" evidence="21">
    <location>
        <begin position="131"/>
        <end position="244"/>
    </location>
</feature>
<keyword evidence="20" id="KW-0732">Signal</keyword>
<feature type="transmembrane region" description="Helical" evidence="19">
    <location>
        <begin position="52"/>
        <end position="73"/>
    </location>
</feature>
<dbReference type="GO" id="GO:0004129">
    <property type="term" value="F:cytochrome-c oxidase activity"/>
    <property type="evidence" value="ECO:0007669"/>
    <property type="project" value="UniProtKB-EC"/>
</dbReference>
<gene>
    <name evidence="24" type="ORF">Gocc_0092</name>
</gene>
<keyword evidence="5 17" id="KW-0679">Respiratory chain</keyword>
<name>A0A7M2Z1Z2_9ACTN</name>
<evidence type="ECO:0000256" key="12">
    <source>
        <dbReference type="ARBA" id="ARBA00023008"/>
    </source>
</evidence>
<evidence type="ECO:0000256" key="9">
    <source>
        <dbReference type="ARBA" id="ARBA00022982"/>
    </source>
</evidence>
<keyword evidence="11 16" id="KW-0408">Iron</keyword>
<comment type="caution">
    <text evidence="24">The sequence shown here is derived from an EMBL/GenBank/DDBJ whole genome shotgun (WGS) entry which is preliminary data.</text>
</comment>
<accession>A0A7M2Z1Z2</accession>
<dbReference type="Gene3D" id="1.10.760.10">
    <property type="entry name" value="Cytochrome c-like domain"/>
    <property type="match status" value="1"/>
</dbReference>
<keyword evidence="6 17" id="KW-0812">Transmembrane</keyword>
<dbReference type="NCBIfam" id="TIGR02866">
    <property type="entry name" value="CoxB"/>
    <property type="match status" value="1"/>
</dbReference>
<dbReference type="InterPro" id="IPR011759">
    <property type="entry name" value="Cyt_c_oxidase_su2_TM_dom"/>
</dbReference>
<evidence type="ECO:0000256" key="5">
    <source>
        <dbReference type="ARBA" id="ARBA00022660"/>
    </source>
</evidence>
<evidence type="ECO:0000256" key="4">
    <source>
        <dbReference type="ARBA" id="ARBA00022617"/>
    </source>
</evidence>
<dbReference type="PROSITE" id="PS50999">
    <property type="entry name" value="COX2_TM"/>
    <property type="match status" value="1"/>
</dbReference>
<sequence length="334" mass="35882">MTASVRSKLLLPAGALPALLASAAPAFAGSGGFAPVSPQSPNAEGISRSYWFVTIFVVAVFVLVESLLLAFIVRFRRRRRSRDADGAQIHGSTRLETMWTIGPVLILVAIAVFVLAKLPGIRDVPAATAGSPNLVVKVTGRQYYWQYEYPNGVIAIDELRAPQGTTVELEVTAPVFDVIHSWWIPALGGKIDAIPGRVNRTWFAAERTGVFRGQCAELCGLNHARMLAAVEVLPKAEFETWLTTRKDAQDAGTSPLGRELYVGGCAKCHGLAGEGKVAANAPALKGSRIVTDAKAIDVLLRKGQNLMPAIGRDWSDAQMRAMTGYLKERFAGGN</sequence>
<feature type="domain" description="Cytochrome oxidase subunit II transmembrane region profile" evidence="22">
    <location>
        <begin position="27"/>
        <end position="125"/>
    </location>
</feature>
<dbReference type="InterPro" id="IPR002429">
    <property type="entry name" value="CcO_II-like_C"/>
</dbReference>
<dbReference type="SUPFAM" id="SSF81464">
    <property type="entry name" value="Cytochrome c oxidase subunit II-like, transmembrane region"/>
    <property type="match status" value="1"/>
</dbReference>
<dbReference type="PROSITE" id="PS51007">
    <property type="entry name" value="CYTC"/>
    <property type="match status" value="1"/>
</dbReference>
<evidence type="ECO:0000256" key="13">
    <source>
        <dbReference type="ARBA" id="ARBA00023136"/>
    </source>
</evidence>
<dbReference type="InterPro" id="IPR014222">
    <property type="entry name" value="Cyt_c_oxidase_su2"/>
</dbReference>
<evidence type="ECO:0000256" key="2">
    <source>
        <dbReference type="ARBA" id="ARBA00007866"/>
    </source>
</evidence>
<evidence type="ECO:0000259" key="23">
    <source>
        <dbReference type="PROSITE" id="PS51007"/>
    </source>
</evidence>
<dbReference type="Proteomes" id="UP000254134">
    <property type="component" value="Unassembled WGS sequence"/>
</dbReference>
<dbReference type="Pfam" id="PF02790">
    <property type="entry name" value="COX2_TM"/>
    <property type="match status" value="1"/>
</dbReference>
<dbReference type="PANTHER" id="PTHR22888:SF9">
    <property type="entry name" value="CYTOCHROME C OXIDASE SUBUNIT 2"/>
    <property type="match status" value="1"/>
</dbReference>
<dbReference type="InterPro" id="IPR036257">
    <property type="entry name" value="Cyt_c_oxidase_su2_TM_sf"/>
</dbReference>
<keyword evidence="9 17" id="KW-0249">Electron transport</keyword>
<keyword evidence="25" id="KW-1185">Reference proteome</keyword>
<dbReference type="Gene3D" id="1.10.287.90">
    <property type="match status" value="1"/>
</dbReference>
<dbReference type="InterPro" id="IPR036909">
    <property type="entry name" value="Cyt_c-like_dom_sf"/>
</dbReference>
<evidence type="ECO:0000256" key="14">
    <source>
        <dbReference type="ARBA" id="ARBA00024688"/>
    </source>
</evidence>
<dbReference type="PANTHER" id="PTHR22888">
    <property type="entry name" value="CYTOCHROME C OXIDASE, SUBUNIT II"/>
    <property type="match status" value="1"/>
</dbReference>
<dbReference type="PROSITE" id="PS50857">
    <property type="entry name" value="COX2_CUA"/>
    <property type="match status" value="1"/>
</dbReference>
<keyword evidence="7 16" id="KW-0479">Metal-binding</keyword>
<keyword evidence="8" id="KW-1278">Translocase</keyword>
<keyword evidence="12 18" id="KW-0186">Copper</keyword>
<evidence type="ECO:0000256" key="3">
    <source>
        <dbReference type="ARBA" id="ARBA00022448"/>
    </source>
</evidence>
<evidence type="ECO:0000256" key="15">
    <source>
        <dbReference type="ARBA" id="ARBA00047816"/>
    </source>
</evidence>
<evidence type="ECO:0000256" key="11">
    <source>
        <dbReference type="ARBA" id="ARBA00023004"/>
    </source>
</evidence>
<evidence type="ECO:0000313" key="24">
    <source>
        <dbReference type="EMBL" id="RDI75673.1"/>
    </source>
</evidence>
<keyword evidence="13 19" id="KW-0472">Membrane</keyword>
<dbReference type="EMBL" id="QQZY01000001">
    <property type="protein sequence ID" value="RDI75673.1"/>
    <property type="molecule type" value="Genomic_DNA"/>
</dbReference>
<feature type="domain" description="Cytochrome c" evidence="23">
    <location>
        <begin position="252"/>
        <end position="330"/>
    </location>
</feature>
<keyword evidence="4 16" id="KW-0349">Heme</keyword>
<feature type="signal peptide" evidence="20">
    <location>
        <begin position="1"/>
        <end position="28"/>
    </location>
</feature>
<dbReference type="GO" id="GO:0005507">
    <property type="term" value="F:copper ion binding"/>
    <property type="evidence" value="ECO:0007669"/>
    <property type="project" value="InterPro"/>
</dbReference>
<evidence type="ECO:0000256" key="16">
    <source>
        <dbReference type="PROSITE-ProRule" id="PRU00433"/>
    </source>
</evidence>
<evidence type="ECO:0000256" key="1">
    <source>
        <dbReference type="ARBA" id="ARBA00004141"/>
    </source>
</evidence>
<feature type="chain" id="PRO_5029632522" description="Cytochrome c oxidase subunit 2" evidence="20">
    <location>
        <begin position="29"/>
        <end position="334"/>
    </location>
</feature>
<comment type="similarity">
    <text evidence="2 17">Belongs to the cytochrome c oxidase subunit 2 family.</text>
</comment>
<dbReference type="PROSITE" id="PS00078">
    <property type="entry name" value="COX2"/>
    <property type="match status" value="1"/>
</dbReference>